<sequence length="241" mass="26903">MLKSCPFCKLTGKKVNAHIIPKAFFEHISAGGSVLKQREPGRHPKRMLVGVYDDGIWCRSCETEYGKWDNYAIDVLRTPLENFSDFPSAYELKIDKPIELKLFFIALIWRASTSSKRLFNNVSIGSFADLAKKLLTLGSPGSLEDFSTIISCSGSDEYLIAEPVKVRHSGILFYRFYLGRLTADIKVSSQATPRQLQPAVIGYKGTLVILRTKRDNRLVGSASKVAKQLTNHSTGPTRKAE</sequence>
<gene>
    <name evidence="1" type="ORF">NP596_13515</name>
</gene>
<protein>
    <recommendedName>
        <fullName evidence="3">HNH endonuclease 5 domain-containing protein</fullName>
    </recommendedName>
</protein>
<proteinExistence type="predicted"/>
<dbReference type="RefSeq" id="WP_256615907.1">
    <property type="nucleotide sequence ID" value="NZ_JANIBK010000075.1"/>
</dbReference>
<name>A0ABT1U773_9GAMM</name>
<dbReference type="Proteomes" id="UP001524586">
    <property type="component" value="Unassembled WGS sequence"/>
</dbReference>
<evidence type="ECO:0008006" key="3">
    <source>
        <dbReference type="Google" id="ProtNLM"/>
    </source>
</evidence>
<accession>A0ABT1U773</accession>
<reference evidence="1 2" key="1">
    <citation type="submission" date="2022-07" db="EMBL/GenBank/DDBJ databases">
        <title>Methylomonas rivi sp. nov., Methylomonas rosea sp. nov., Methylomonas aureus sp. nov. and Methylomonas subterranea sp. nov., four novel methanotrophs isolated from a freshwater creek and the deep terrestrial subsurface.</title>
        <authorList>
            <person name="Abin C."/>
            <person name="Sankaranarayanan K."/>
            <person name="Garner C."/>
            <person name="Sindelar R."/>
            <person name="Kotary K."/>
            <person name="Garner R."/>
            <person name="Barclay S."/>
            <person name="Lawson P."/>
            <person name="Krumholz L."/>
        </authorList>
    </citation>
    <scope>NUCLEOTIDE SEQUENCE [LARGE SCALE GENOMIC DNA]</scope>
    <source>
        <strain evidence="1 2">WSC-6</strain>
    </source>
</reference>
<dbReference type="EMBL" id="JANIBK010000075">
    <property type="protein sequence ID" value="MCQ8129476.1"/>
    <property type="molecule type" value="Genomic_DNA"/>
</dbReference>
<keyword evidence="2" id="KW-1185">Reference proteome</keyword>
<comment type="caution">
    <text evidence="1">The sequence shown here is derived from an EMBL/GenBank/DDBJ whole genome shotgun (WGS) entry which is preliminary data.</text>
</comment>
<organism evidence="1 2">
    <name type="scientific">Methylomonas rivi</name>
    <dbReference type="NCBI Taxonomy" id="2952226"/>
    <lineage>
        <taxon>Bacteria</taxon>
        <taxon>Pseudomonadati</taxon>
        <taxon>Pseudomonadota</taxon>
        <taxon>Gammaproteobacteria</taxon>
        <taxon>Methylococcales</taxon>
        <taxon>Methylococcaceae</taxon>
        <taxon>Methylomonas</taxon>
    </lineage>
</organism>
<evidence type="ECO:0000313" key="1">
    <source>
        <dbReference type="EMBL" id="MCQ8129476.1"/>
    </source>
</evidence>
<evidence type="ECO:0000313" key="2">
    <source>
        <dbReference type="Proteomes" id="UP001524586"/>
    </source>
</evidence>